<dbReference type="GO" id="GO:0004362">
    <property type="term" value="F:glutathione-disulfide reductase (NADPH) activity"/>
    <property type="evidence" value="ECO:0007669"/>
    <property type="project" value="UniProtKB-EC"/>
</dbReference>
<dbReference type="PIRSF" id="PIRSF000350">
    <property type="entry name" value="Mercury_reductase_MerA"/>
    <property type="match status" value="1"/>
</dbReference>
<evidence type="ECO:0000313" key="15">
    <source>
        <dbReference type="EMBL" id="CAD9870928.1"/>
    </source>
</evidence>
<keyword evidence="12" id="KW-0732">Signal</keyword>
<dbReference type="InterPro" id="IPR023753">
    <property type="entry name" value="FAD/NAD-binding_dom"/>
</dbReference>
<dbReference type="InterPro" id="IPR006322">
    <property type="entry name" value="Glutathione_Rdtase_euk/bac"/>
</dbReference>
<accession>A0A7S2V5Q9</accession>
<dbReference type="GO" id="GO:0034599">
    <property type="term" value="P:cellular response to oxidative stress"/>
    <property type="evidence" value="ECO:0007669"/>
    <property type="project" value="TreeGrafter"/>
</dbReference>
<feature type="domain" description="Pyridine nucleotide-disulphide oxidoreductase dimerisation" evidence="13">
    <location>
        <begin position="395"/>
        <end position="509"/>
    </location>
</feature>
<dbReference type="GO" id="GO:0045454">
    <property type="term" value="P:cell redox homeostasis"/>
    <property type="evidence" value="ECO:0007669"/>
    <property type="project" value="InterPro"/>
</dbReference>
<dbReference type="GO" id="GO:0006749">
    <property type="term" value="P:glutathione metabolic process"/>
    <property type="evidence" value="ECO:0007669"/>
    <property type="project" value="InterPro"/>
</dbReference>
<dbReference type="InterPro" id="IPR001100">
    <property type="entry name" value="Pyr_nuc-diS_OxRdtase"/>
</dbReference>
<evidence type="ECO:0000256" key="6">
    <source>
        <dbReference type="ARBA" id="ARBA00023284"/>
    </source>
</evidence>
<protein>
    <recommendedName>
        <fullName evidence="11">Glutathione reductase</fullName>
        <ecNumber evidence="11">1.8.1.7</ecNumber>
    </recommendedName>
</protein>
<keyword evidence="5" id="KW-1015">Disulfide bond</keyword>
<evidence type="ECO:0000256" key="7">
    <source>
        <dbReference type="PIRSR" id="PIRSR000350-2"/>
    </source>
</evidence>
<dbReference type="EC" id="1.8.1.7" evidence="11"/>
<dbReference type="Gene3D" id="3.30.390.30">
    <property type="match status" value="1"/>
</dbReference>
<evidence type="ECO:0000259" key="13">
    <source>
        <dbReference type="Pfam" id="PF02852"/>
    </source>
</evidence>
<comment type="function">
    <text evidence="11">Catalyzes the reduction of glutathione disulfide (GSSG) to reduced glutathione (GSH). Constitutes the major mechanism to maintain a high GSH:GSSG ratio in the cytosol.</text>
</comment>
<evidence type="ECO:0000256" key="12">
    <source>
        <dbReference type="SAM" id="SignalP"/>
    </source>
</evidence>
<dbReference type="SUPFAM" id="SSF51905">
    <property type="entry name" value="FAD/NAD(P)-binding domain"/>
    <property type="match status" value="1"/>
</dbReference>
<dbReference type="PROSITE" id="PS51257">
    <property type="entry name" value="PROKAR_LIPOPROTEIN"/>
    <property type="match status" value="1"/>
</dbReference>
<dbReference type="AlphaFoldDB" id="A0A7S2V5Q9"/>
<evidence type="ECO:0000256" key="4">
    <source>
        <dbReference type="ARBA" id="ARBA00023002"/>
    </source>
</evidence>
<evidence type="ECO:0000256" key="1">
    <source>
        <dbReference type="ARBA" id="ARBA00007532"/>
    </source>
</evidence>
<keyword evidence="2 10" id="KW-0285">Flavoprotein</keyword>
<keyword evidence="11" id="KW-0963">Cytoplasm</keyword>
<dbReference type="InterPro" id="IPR046952">
    <property type="entry name" value="GSHR/TRXR-like"/>
</dbReference>
<feature type="binding site" evidence="8">
    <location>
        <begin position="220"/>
        <end position="227"/>
    </location>
    <ligand>
        <name>NAD(+)</name>
        <dbReference type="ChEBI" id="CHEBI:57540"/>
    </ligand>
</feature>
<dbReference type="GO" id="GO:0005829">
    <property type="term" value="C:cytosol"/>
    <property type="evidence" value="ECO:0007669"/>
    <property type="project" value="TreeGrafter"/>
</dbReference>
<dbReference type="PRINTS" id="PR00411">
    <property type="entry name" value="PNDRDTASEI"/>
</dbReference>
<dbReference type="SUPFAM" id="SSF55424">
    <property type="entry name" value="FAD/NAD-linked reductases, dimerisation (C-terminal) domain"/>
    <property type="match status" value="1"/>
</dbReference>
<evidence type="ECO:0000256" key="2">
    <source>
        <dbReference type="ARBA" id="ARBA00022630"/>
    </source>
</evidence>
<evidence type="ECO:0000256" key="11">
    <source>
        <dbReference type="RuleBase" id="RU365016"/>
    </source>
</evidence>
<dbReference type="FunFam" id="3.30.390.30:FF:000003">
    <property type="entry name" value="Glutathione reductase"/>
    <property type="match status" value="1"/>
</dbReference>
<evidence type="ECO:0000256" key="3">
    <source>
        <dbReference type="ARBA" id="ARBA00022827"/>
    </source>
</evidence>
<feature type="binding site" evidence="8">
    <location>
        <position position="358"/>
    </location>
    <ligand>
        <name>FAD</name>
        <dbReference type="ChEBI" id="CHEBI:57692"/>
    </ligand>
</feature>
<dbReference type="InterPro" id="IPR012999">
    <property type="entry name" value="Pyr_OxRdtase_I_AS"/>
</dbReference>
<dbReference type="Gene3D" id="3.50.50.60">
    <property type="entry name" value="FAD/NAD(P)-binding domain"/>
    <property type="match status" value="2"/>
</dbReference>
<dbReference type="Pfam" id="PF07992">
    <property type="entry name" value="Pyr_redox_2"/>
    <property type="match status" value="1"/>
</dbReference>
<feature type="binding site" evidence="8">
    <location>
        <position position="98"/>
    </location>
    <ligand>
        <name>FAD</name>
        <dbReference type="ChEBI" id="CHEBI:57692"/>
    </ligand>
</feature>
<dbReference type="GO" id="GO:0005739">
    <property type="term" value="C:mitochondrion"/>
    <property type="evidence" value="ECO:0007669"/>
    <property type="project" value="TreeGrafter"/>
</dbReference>
<dbReference type="GO" id="GO:0050660">
    <property type="term" value="F:flavin adenine dinucleotide binding"/>
    <property type="evidence" value="ECO:0007669"/>
    <property type="project" value="InterPro"/>
</dbReference>
<sequence length="523" mass="55212">MVLLNRTTIIMVITALACLHHGSKALMQSTFSARASSSLRSSLRMSAEGNKFDYLVIGGGSGGIASARRAATYGAKVAVIEKQALGGTCVNVGCVPKKVMYNTASIAEAIHAAGNFGFDGVSGTLDWAKLKKSRDAYIERLNGIYMNNLKNSGVELITGTGKFVGPKEVQVGETTYTADNILIAVGGVPIMPSVPGAEHCISSDGFFALEEMPKKVAVFGAGYIAVELAGIFHALGVDTTLYVRGNRPLRAFDDMVAYALKDEMARSGLKLETGSILSAIVKEEAEEGSEAGSGPLTVELEDGRREEGFDCIIQAVGRKPLTEPLGLDAAQVELNGGGYILVDSKQATSTEGVFAVGDNCAGAPQLTPTAIAAGRRLADRLFGGYPQAEADFENTPTVIFSHPPIGTIGLTEEQAREKYGEDELKVYTSTFANLYYGTWPMNFADKPKTAMKLICQGPDEKVVGLHIIGMGADEMLQGFGVAMKMGCTKADLDSCIAIHPTAAEELVTLAPWGLSPASTRKLG</sequence>
<keyword evidence="8" id="KW-0547">Nucleotide-binding</keyword>
<feature type="active site" description="Proton acceptor" evidence="7">
    <location>
        <position position="499"/>
    </location>
</feature>
<comment type="subcellular location">
    <subcellularLocation>
        <location evidence="11">Cytoplasm</location>
    </subcellularLocation>
</comment>
<feature type="chain" id="PRO_5030521293" description="Glutathione reductase" evidence="12">
    <location>
        <begin position="26"/>
        <end position="523"/>
    </location>
</feature>
<keyword evidence="3 8" id="KW-0274">FAD</keyword>
<dbReference type="PANTHER" id="PTHR42737">
    <property type="entry name" value="GLUTATHIONE REDUCTASE"/>
    <property type="match status" value="1"/>
</dbReference>
<dbReference type="Pfam" id="PF02852">
    <property type="entry name" value="Pyr_redox_dim"/>
    <property type="match status" value="1"/>
</dbReference>
<keyword evidence="4 10" id="KW-0560">Oxidoreductase</keyword>
<name>A0A7S2V5Q9_9STRA</name>
<keyword evidence="8" id="KW-0520">NAD</keyword>
<dbReference type="InterPro" id="IPR016156">
    <property type="entry name" value="FAD/NAD-linked_Rdtase_dimer_sf"/>
</dbReference>
<proteinExistence type="inferred from homology"/>
<comment type="catalytic activity">
    <reaction evidence="11">
        <text>2 glutathione + NADP(+) = glutathione disulfide + NADPH + H(+)</text>
        <dbReference type="Rhea" id="RHEA:11740"/>
        <dbReference type="ChEBI" id="CHEBI:15378"/>
        <dbReference type="ChEBI" id="CHEBI:57783"/>
        <dbReference type="ChEBI" id="CHEBI:57925"/>
        <dbReference type="ChEBI" id="CHEBI:58297"/>
        <dbReference type="ChEBI" id="CHEBI:58349"/>
        <dbReference type="EC" id="1.8.1.7"/>
    </reaction>
</comment>
<dbReference type="PROSITE" id="PS00076">
    <property type="entry name" value="PYRIDINE_REDOX_1"/>
    <property type="match status" value="1"/>
</dbReference>
<dbReference type="NCBIfam" id="TIGR01421">
    <property type="entry name" value="gluta_reduc_1"/>
    <property type="match status" value="1"/>
</dbReference>
<comment type="similarity">
    <text evidence="1 10">Belongs to the class-I pyridine nucleotide-disulfide oxidoreductase family.</text>
</comment>
<dbReference type="GO" id="GO:0050661">
    <property type="term" value="F:NADP binding"/>
    <property type="evidence" value="ECO:0007669"/>
    <property type="project" value="InterPro"/>
</dbReference>
<dbReference type="PANTHER" id="PTHR42737:SF2">
    <property type="entry name" value="GLUTATHIONE REDUCTASE"/>
    <property type="match status" value="1"/>
</dbReference>
<evidence type="ECO:0000256" key="8">
    <source>
        <dbReference type="PIRSR" id="PIRSR000350-3"/>
    </source>
</evidence>
<feature type="signal peptide" evidence="12">
    <location>
        <begin position="1"/>
        <end position="25"/>
    </location>
</feature>
<keyword evidence="6 10" id="KW-0676">Redox-active center</keyword>
<feature type="domain" description="FAD/NAD(P)-binding" evidence="14">
    <location>
        <begin position="52"/>
        <end position="374"/>
    </location>
</feature>
<evidence type="ECO:0000256" key="9">
    <source>
        <dbReference type="PIRSR" id="PIRSR000350-4"/>
    </source>
</evidence>
<evidence type="ECO:0000256" key="5">
    <source>
        <dbReference type="ARBA" id="ARBA00023157"/>
    </source>
</evidence>
<feature type="disulfide bond" description="Redox-active" evidence="9">
    <location>
        <begin position="89"/>
        <end position="94"/>
    </location>
</feature>
<evidence type="ECO:0000256" key="10">
    <source>
        <dbReference type="RuleBase" id="RU003691"/>
    </source>
</evidence>
<dbReference type="EMBL" id="HBHR01019532">
    <property type="protein sequence ID" value="CAD9870928.1"/>
    <property type="molecule type" value="Transcribed_RNA"/>
</dbReference>
<dbReference type="PRINTS" id="PR00368">
    <property type="entry name" value="FADPNR"/>
</dbReference>
<dbReference type="InterPro" id="IPR036188">
    <property type="entry name" value="FAD/NAD-bd_sf"/>
</dbReference>
<comment type="cofactor">
    <cofactor evidence="8">
        <name>FAD</name>
        <dbReference type="ChEBI" id="CHEBI:57692"/>
    </cofactor>
    <text evidence="8">Binds 1 FAD per subunit.</text>
</comment>
<feature type="binding site" evidence="8">
    <location>
        <position position="161"/>
    </location>
    <ligand>
        <name>FAD</name>
        <dbReference type="ChEBI" id="CHEBI:57692"/>
    </ligand>
</feature>
<gene>
    <name evidence="15" type="ORF">FJAP1339_LOCUS9905</name>
</gene>
<feature type="binding site" evidence="8">
    <location>
        <position position="317"/>
    </location>
    <ligand>
        <name>NAD(+)</name>
        <dbReference type="ChEBI" id="CHEBI:57540"/>
    </ligand>
</feature>
<evidence type="ECO:0000259" key="14">
    <source>
        <dbReference type="Pfam" id="PF07992"/>
    </source>
</evidence>
<dbReference type="NCBIfam" id="NF004776">
    <property type="entry name" value="PRK06116.1"/>
    <property type="match status" value="1"/>
</dbReference>
<organism evidence="15">
    <name type="scientific">Fibrocapsa japonica</name>
    <dbReference type="NCBI Taxonomy" id="94617"/>
    <lineage>
        <taxon>Eukaryota</taxon>
        <taxon>Sar</taxon>
        <taxon>Stramenopiles</taxon>
        <taxon>Ochrophyta</taxon>
        <taxon>Raphidophyceae</taxon>
        <taxon>Chattonellales</taxon>
        <taxon>Chattonellaceae</taxon>
        <taxon>Fibrocapsa</taxon>
    </lineage>
</organism>
<reference evidence="15" key="1">
    <citation type="submission" date="2021-01" db="EMBL/GenBank/DDBJ databases">
        <authorList>
            <person name="Corre E."/>
            <person name="Pelletier E."/>
            <person name="Niang G."/>
            <person name="Scheremetjew M."/>
            <person name="Finn R."/>
            <person name="Kale V."/>
            <person name="Holt S."/>
            <person name="Cochrane G."/>
            <person name="Meng A."/>
            <person name="Brown T."/>
            <person name="Cohen L."/>
        </authorList>
    </citation>
    <scope>NUCLEOTIDE SEQUENCE</scope>
    <source>
        <strain evidence="15">CCMP1661</strain>
    </source>
</reference>
<dbReference type="InterPro" id="IPR004099">
    <property type="entry name" value="Pyr_nucl-diS_OxRdtase_dimer"/>
</dbReference>
<keyword evidence="11" id="KW-0521">NADP</keyword>